<keyword evidence="2" id="KW-0812">Transmembrane</keyword>
<reference evidence="10" key="1">
    <citation type="submission" date="2025-08" db="UniProtKB">
        <authorList>
            <consortium name="RefSeq"/>
        </authorList>
    </citation>
    <scope>IDENTIFICATION</scope>
</reference>
<dbReference type="GeneID" id="128198379"/>
<dbReference type="InterPro" id="IPR047290">
    <property type="entry name" value="CH_SYNE1_rpt1"/>
</dbReference>
<evidence type="ECO:0000256" key="7">
    <source>
        <dbReference type="SAM" id="MobiDB-lite"/>
    </source>
</evidence>
<dbReference type="PANTHER" id="PTHR47535:SF1">
    <property type="entry name" value="NESPRIN-1"/>
    <property type="match status" value="1"/>
</dbReference>
<dbReference type="Gene3D" id="1.10.418.10">
    <property type="entry name" value="Calponin-like domain"/>
    <property type="match status" value="1"/>
</dbReference>
<feature type="compositionally biased region" description="Basic and acidic residues" evidence="7">
    <location>
        <begin position="46"/>
        <end position="67"/>
    </location>
</feature>
<comment type="subcellular location">
    <subcellularLocation>
        <location evidence="1">Membrane</location>
    </subcellularLocation>
</comment>
<dbReference type="PROSITE" id="PS50021">
    <property type="entry name" value="CH"/>
    <property type="match status" value="1"/>
</dbReference>
<dbReference type="PROSITE" id="PS00019">
    <property type="entry name" value="ACTININ_1"/>
    <property type="match status" value="1"/>
</dbReference>
<dbReference type="PANTHER" id="PTHR47535">
    <property type="entry name" value="MUSCLE-SPECIFIC PROTEIN 300 KDA, ISOFORM G"/>
    <property type="match status" value="1"/>
</dbReference>
<keyword evidence="9" id="KW-1185">Reference proteome</keyword>
<evidence type="ECO:0000259" key="8">
    <source>
        <dbReference type="PROSITE" id="PS50021"/>
    </source>
</evidence>
<dbReference type="InterPro" id="IPR052403">
    <property type="entry name" value="LINC-complex_assoc"/>
</dbReference>
<organism evidence="9 10">
    <name type="scientific">Bicyclus anynana</name>
    <name type="common">Squinting bush brown butterfly</name>
    <dbReference type="NCBI Taxonomy" id="110368"/>
    <lineage>
        <taxon>Eukaryota</taxon>
        <taxon>Metazoa</taxon>
        <taxon>Ecdysozoa</taxon>
        <taxon>Arthropoda</taxon>
        <taxon>Hexapoda</taxon>
        <taxon>Insecta</taxon>
        <taxon>Pterygota</taxon>
        <taxon>Neoptera</taxon>
        <taxon>Endopterygota</taxon>
        <taxon>Lepidoptera</taxon>
        <taxon>Glossata</taxon>
        <taxon>Ditrysia</taxon>
        <taxon>Papilionoidea</taxon>
        <taxon>Nymphalidae</taxon>
        <taxon>Satyrinae</taxon>
        <taxon>Satyrini</taxon>
        <taxon>Mycalesina</taxon>
        <taxon>Bicyclus</taxon>
    </lineage>
</organism>
<evidence type="ECO:0000256" key="1">
    <source>
        <dbReference type="ARBA" id="ARBA00004370"/>
    </source>
</evidence>
<evidence type="ECO:0000313" key="10">
    <source>
        <dbReference type="RefSeq" id="XP_052739544.1"/>
    </source>
</evidence>
<feature type="domain" description="Calponin-homology (CH)" evidence="8">
    <location>
        <begin position="176"/>
        <end position="283"/>
    </location>
</feature>
<evidence type="ECO:0000256" key="2">
    <source>
        <dbReference type="ARBA" id="ARBA00022692"/>
    </source>
</evidence>
<proteinExistence type="predicted"/>
<evidence type="ECO:0000256" key="6">
    <source>
        <dbReference type="ARBA" id="ARBA00023203"/>
    </source>
</evidence>
<name>A0ABM3LKF3_BICAN</name>
<sequence>MSDGRDSPSQSGLRDRVSFFERVWSRRNKTDSVDASANVDEIERKIEQHKRQPESPKIDVKLKHARDTQSPSKSYEATFPNLKLRHVEECETKAESQDEGDLAAGVRFVKFERVSVKRSVDYGRSLEGEDRPDSPQHEWYSEYKQHTLHTAPRKDYLRSKSEYDSHIAEIRDEQERVQKKTFVNWINSHLSKRIPPVRIDDLIYDLRDGTKLLALLEVLSGEKLPMERGRVLRRPHFLSNANTALRFLAGKRIKLVNINAADLVDGRPAVVLGLIWTIILYFQIEENSRALEYLSGSRCASVMSQESGAATPTHRAEDRWKQGAKKTLLQWVANALPK</sequence>
<dbReference type="Proteomes" id="UP001652582">
    <property type="component" value="Chromosome 9"/>
</dbReference>
<evidence type="ECO:0000256" key="4">
    <source>
        <dbReference type="ARBA" id="ARBA00022989"/>
    </source>
</evidence>
<dbReference type="InterPro" id="IPR001589">
    <property type="entry name" value="Actinin_actin-bd_CS"/>
</dbReference>
<dbReference type="Pfam" id="PF00307">
    <property type="entry name" value="CH"/>
    <property type="match status" value="1"/>
</dbReference>
<dbReference type="CDD" id="cd21241">
    <property type="entry name" value="CH_SYNE1_rpt1"/>
    <property type="match status" value="1"/>
</dbReference>
<keyword evidence="3" id="KW-0677">Repeat</keyword>
<keyword evidence="6" id="KW-0009">Actin-binding</keyword>
<evidence type="ECO:0000256" key="3">
    <source>
        <dbReference type="ARBA" id="ARBA00022737"/>
    </source>
</evidence>
<evidence type="ECO:0000256" key="5">
    <source>
        <dbReference type="ARBA" id="ARBA00023136"/>
    </source>
</evidence>
<dbReference type="InterPro" id="IPR036872">
    <property type="entry name" value="CH_dom_sf"/>
</dbReference>
<evidence type="ECO:0000313" key="9">
    <source>
        <dbReference type="Proteomes" id="UP001652582"/>
    </source>
</evidence>
<dbReference type="InterPro" id="IPR001715">
    <property type="entry name" value="CH_dom"/>
</dbReference>
<protein>
    <submittedName>
        <fullName evidence="10">Muscle-specific protein 300 kDa-like</fullName>
    </submittedName>
</protein>
<dbReference type="SMART" id="SM00033">
    <property type="entry name" value="CH"/>
    <property type="match status" value="1"/>
</dbReference>
<feature type="region of interest" description="Disordered" evidence="7">
    <location>
        <begin position="46"/>
        <end position="75"/>
    </location>
</feature>
<accession>A0ABM3LKF3</accession>
<keyword evidence="5" id="KW-0472">Membrane</keyword>
<dbReference type="RefSeq" id="XP_052739544.1">
    <property type="nucleotide sequence ID" value="XM_052883584.1"/>
</dbReference>
<gene>
    <name evidence="10" type="primary">LOC128198379</name>
</gene>
<dbReference type="PROSITE" id="PS00020">
    <property type="entry name" value="ACTININ_2"/>
    <property type="match status" value="1"/>
</dbReference>
<keyword evidence="4" id="KW-1133">Transmembrane helix</keyword>
<dbReference type="SUPFAM" id="SSF47576">
    <property type="entry name" value="Calponin-homology domain, CH-domain"/>
    <property type="match status" value="1"/>
</dbReference>